<feature type="transmembrane region" description="Helical" evidence="9">
    <location>
        <begin position="32"/>
        <end position="53"/>
    </location>
</feature>
<evidence type="ECO:0000256" key="3">
    <source>
        <dbReference type="ARBA" id="ARBA00022449"/>
    </source>
</evidence>
<dbReference type="GO" id="GO:0015386">
    <property type="term" value="F:potassium:proton antiporter activity"/>
    <property type="evidence" value="ECO:0007669"/>
    <property type="project" value="InterPro"/>
</dbReference>
<keyword evidence="5" id="KW-0732">Signal</keyword>
<evidence type="ECO:0000256" key="2">
    <source>
        <dbReference type="ARBA" id="ARBA00022448"/>
    </source>
</evidence>
<accession>A0A8U0QBU8</accession>
<keyword evidence="4 9" id="KW-0812">Transmembrane</keyword>
<evidence type="ECO:0000256" key="5">
    <source>
        <dbReference type="ARBA" id="ARBA00022729"/>
    </source>
</evidence>
<evidence type="ECO:0000256" key="1">
    <source>
        <dbReference type="ARBA" id="ARBA00004141"/>
    </source>
</evidence>
<keyword evidence="3" id="KW-0050">Antiport</keyword>
<dbReference type="PANTHER" id="PTHR16254:SF14">
    <property type="entry name" value="TRANSMEMBRANE AND COILED-COIL DOMAIN-CONTAINING PROTEIN 3"/>
    <property type="match status" value="1"/>
</dbReference>
<evidence type="ECO:0000256" key="9">
    <source>
        <dbReference type="SAM" id="Phobius"/>
    </source>
</evidence>
<evidence type="ECO:0000259" key="10">
    <source>
        <dbReference type="Pfam" id="PF00999"/>
    </source>
</evidence>
<evidence type="ECO:0000256" key="8">
    <source>
        <dbReference type="ARBA" id="ARBA00023136"/>
    </source>
</evidence>
<dbReference type="InterPro" id="IPR006153">
    <property type="entry name" value="Cation/H_exchanger_TM"/>
</dbReference>
<keyword evidence="6 9" id="KW-1133">Transmembrane helix</keyword>
<keyword evidence="11" id="KW-1185">Reference proteome</keyword>
<keyword evidence="7" id="KW-0406">Ion transport</keyword>
<reference evidence="12" key="1">
    <citation type="submission" date="2025-08" db="UniProtKB">
        <authorList>
            <consortium name="RefSeq"/>
        </authorList>
    </citation>
    <scope>IDENTIFICATION</scope>
    <source>
        <tissue evidence="12">White muscle</tissue>
    </source>
</reference>
<dbReference type="RefSeq" id="XP_038840793.1">
    <property type="nucleotide sequence ID" value="XM_038984865.1"/>
</dbReference>
<protein>
    <submittedName>
        <fullName evidence="12">Transmembrane and coiled-coil domain-containing protein 3-like isoform X3</fullName>
    </submittedName>
</protein>
<proteinExistence type="predicted"/>
<evidence type="ECO:0000256" key="4">
    <source>
        <dbReference type="ARBA" id="ARBA00022692"/>
    </source>
</evidence>
<feature type="transmembrane region" description="Helical" evidence="9">
    <location>
        <begin position="60"/>
        <end position="81"/>
    </location>
</feature>
<evidence type="ECO:0000313" key="12">
    <source>
        <dbReference type="RefSeq" id="XP_038840793.1"/>
    </source>
</evidence>
<feature type="domain" description="Cation/H+ exchanger transmembrane" evidence="10">
    <location>
        <begin position="2"/>
        <end position="126"/>
    </location>
</feature>
<dbReference type="PANTHER" id="PTHR16254">
    <property type="entry name" value="POTASSIUM/PROTON ANTIPORTER-RELATED"/>
    <property type="match status" value="1"/>
</dbReference>
<name>A0A8U0QBU8_SALNM</name>
<sequence length="142" mass="15296">MELGCFLAGALLSSQGQICTTEVMGCIEPIRDFLAIIFFASIGFHVFPTFVLYELTILVVLTLSLVIMKFLMAVLVLSAILPKGSRHIRWIVSAGLAQVSEFSFVLGSRARRAGIISREVYLLVLSDTTLSSSSPGVPAGSQ</sequence>
<organism evidence="11 12">
    <name type="scientific">Salvelinus namaycush</name>
    <name type="common">Lake trout</name>
    <name type="synonym">Salmo namaycush</name>
    <dbReference type="NCBI Taxonomy" id="8040"/>
    <lineage>
        <taxon>Eukaryota</taxon>
        <taxon>Metazoa</taxon>
        <taxon>Chordata</taxon>
        <taxon>Craniata</taxon>
        <taxon>Vertebrata</taxon>
        <taxon>Euteleostomi</taxon>
        <taxon>Actinopterygii</taxon>
        <taxon>Neopterygii</taxon>
        <taxon>Teleostei</taxon>
        <taxon>Protacanthopterygii</taxon>
        <taxon>Salmoniformes</taxon>
        <taxon>Salmonidae</taxon>
        <taxon>Salmoninae</taxon>
        <taxon>Salvelinus</taxon>
    </lineage>
</organism>
<dbReference type="Pfam" id="PF00999">
    <property type="entry name" value="Na_H_Exchanger"/>
    <property type="match status" value="1"/>
</dbReference>
<dbReference type="AlphaFoldDB" id="A0A8U0QBU8"/>
<evidence type="ECO:0000256" key="6">
    <source>
        <dbReference type="ARBA" id="ARBA00022989"/>
    </source>
</evidence>
<keyword evidence="2" id="KW-0813">Transport</keyword>
<evidence type="ECO:0000313" key="11">
    <source>
        <dbReference type="Proteomes" id="UP000808372"/>
    </source>
</evidence>
<dbReference type="InterPro" id="IPR038770">
    <property type="entry name" value="Na+/solute_symporter_sf"/>
</dbReference>
<dbReference type="GO" id="GO:0016020">
    <property type="term" value="C:membrane"/>
    <property type="evidence" value="ECO:0007669"/>
    <property type="project" value="UniProtKB-SubCell"/>
</dbReference>
<dbReference type="Proteomes" id="UP000808372">
    <property type="component" value="Unplaced"/>
</dbReference>
<gene>
    <name evidence="12" type="primary">LOC120039473</name>
</gene>
<dbReference type="InterPro" id="IPR045158">
    <property type="entry name" value="KEA4/5/6-like"/>
</dbReference>
<dbReference type="Gene3D" id="1.20.1530.20">
    <property type="match status" value="1"/>
</dbReference>
<dbReference type="GeneID" id="120039473"/>
<comment type="subcellular location">
    <subcellularLocation>
        <location evidence="1">Membrane</location>
        <topology evidence="1">Multi-pass membrane protein</topology>
    </subcellularLocation>
</comment>
<evidence type="ECO:0000256" key="7">
    <source>
        <dbReference type="ARBA" id="ARBA00023065"/>
    </source>
</evidence>
<keyword evidence="8 9" id="KW-0472">Membrane</keyword>